<evidence type="ECO:0000259" key="2">
    <source>
        <dbReference type="Pfam" id="PF13387"/>
    </source>
</evidence>
<dbReference type="RefSeq" id="WP_237347819.1">
    <property type="nucleotide sequence ID" value="NZ_JABWGX010000061.1"/>
</dbReference>
<dbReference type="Pfam" id="PF13387">
    <property type="entry name" value="Lnb_N"/>
    <property type="match status" value="1"/>
</dbReference>
<protein>
    <recommendedName>
        <fullName evidence="2">Lnb N-terminal periplasmic domain-containing protein</fullName>
    </recommendedName>
</protein>
<feature type="transmembrane region" description="Helical" evidence="1">
    <location>
        <begin position="21"/>
        <end position="45"/>
    </location>
</feature>
<organism evidence="3 4">
    <name type="scientific">Xanthobacter agilis</name>
    <dbReference type="NCBI Taxonomy" id="47492"/>
    <lineage>
        <taxon>Bacteria</taxon>
        <taxon>Pseudomonadati</taxon>
        <taxon>Pseudomonadota</taxon>
        <taxon>Alphaproteobacteria</taxon>
        <taxon>Hyphomicrobiales</taxon>
        <taxon>Xanthobacteraceae</taxon>
        <taxon>Xanthobacter</taxon>
    </lineage>
</organism>
<feature type="domain" description="Lnb N-terminal periplasmic" evidence="2">
    <location>
        <begin position="137"/>
        <end position="293"/>
    </location>
</feature>
<name>A0ABU0L8C2_XANAG</name>
<sequence length="331" mass="36280">MNEAIPDHRSAAPPRRRSAGTVAAGIAIALAAVSLGAWTATALWYQAGASWRLPLMGASGIMALALAVAAIGRPLRGLAGLAVALAAVGLWWSAIAPSNDRSWAPDVSRGVTAEIRGSDVTLRDVRDFQWRTPDDFTPRWRTLSLNLDQLDRVDLYSSVWASPAIAHTLVGFGFSDGQYVVFSAEIRRELGEQFSEIGGFFKEFELVLIAATPDDIIHLRTDARGEHVTRYPLKLSPEQMRAAFLIFANKGNALAQRPEFYQTITTNCTTVVFRLARIVEPNIPFDWRILASGYLPGYLYDHRLIDTTAPLPAIERAAVVTPGTRPWILAK</sequence>
<evidence type="ECO:0000313" key="3">
    <source>
        <dbReference type="EMBL" id="MDQ0503342.1"/>
    </source>
</evidence>
<keyword evidence="1" id="KW-0472">Membrane</keyword>
<keyword evidence="1" id="KW-0812">Transmembrane</keyword>
<proteinExistence type="predicted"/>
<gene>
    <name evidence="3" type="ORF">QOZ94_000112</name>
</gene>
<evidence type="ECO:0000313" key="4">
    <source>
        <dbReference type="Proteomes" id="UP001241747"/>
    </source>
</evidence>
<feature type="transmembrane region" description="Helical" evidence="1">
    <location>
        <begin position="51"/>
        <end position="71"/>
    </location>
</feature>
<dbReference type="Proteomes" id="UP001241747">
    <property type="component" value="Unassembled WGS sequence"/>
</dbReference>
<dbReference type="InterPro" id="IPR025178">
    <property type="entry name" value="Lnb_N"/>
</dbReference>
<dbReference type="EMBL" id="JAUSVY010000001">
    <property type="protein sequence ID" value="MDQ0503342.1"/>
    <property type="molecule type" value="Genomic_DNA"/>
</dbReference>
<accession>A0ABU0L8C2</accession>
<comment type="caution">
    <text evidence="3">The sequence shown here is derived from an EMBL/GenBank/DDBJ whole genome shotgun (WGS) entry which is preliminary data.</text>
</comment>
<evidence type="ECO:0000256" key="1">
    <source>
        <dbReference type="SAM" id="Phobius"/>
    </source>
</evidence>
<feature type="transmembrane region" description="Helical" evidence="1">
    <location>
        <begin position="78"/>
        <end position="95"/>
    </location>
</feature>
<reference evidence="3 4" key="1">
    <citation type="submission" date="2023-07" db="EMBL/GenBank/DDBJ databases">
        <title>Genomic Encyclopedia of Type Strains, Phase IV (KMG-IV): sequencing the most valuable type-strain genomes for metagenomic binning, comparative biology and taxonomic classification.</title>
        <authorList>
            <person name="Goeker M."/>
        </authorList>
    </citation>
    <scope>NUCLEOTIDE SEQUENCE [LARGE SCALE GENOMIC DNA]</scope>
    <source>
        <strain evidence="3 4">DSM 3770</strain>
    </source>
</reference>
<keyword evidence="1" id="KW-1133">Transmembrane helix</keyword>
<keyword evidence="4" id="KW-1185">Reference proteome</keyword>